<protein>
    <submittedName>
        <fullName evidence="1">Uncharacterized protein</fullName>
    </submittedName>
</protein>
<comment type="caution">
    <text evidence="1">The sequence shown here is derived from an EMBL/GenBank/DDBJ whole genome shotgun (WGS) entry which is preliminary data.</text>
</comment>
<dbReference type="AlphaFoldDB" id="A0A4Y2B6C4"/>
<keyword evidence="2" id="KW-1185">Reference proteome</keyword>
<evidence type="ECO:0000313" key="2">
    <source>
        <dbReference type="Proteomes" id="UP000499080"/>
    </source>
</evidence>
<gene>
    <name evidence="1" type="ORF">AVEN_96081_1</name>
</gene>
<reference evidence="1 2" key="1">
    <citation type="journal article" date="2019" name="Sci. Rep.">
        <title>Orb-weaving spider Araneus ventricosus genome elucidates the spidroin gene catalogue.</title>
        <authorList>
            <person name="Kono N."/>
            <person name="Nakamura H."/>
            <person name="Ohtoshi R."/>
            <person name="Moran D.A.P."/>
            <person name="Shinohara A."/>
            <person name="Yoshida Y."/>
            <person name="Fujiwara M."/>
            <person name="Mori M."/>
            <person name="Tomita M."/>
            <person name="Arakawa K."/>
        </authorList>
    </citation>
    <scope>NUCLEOTIDE SEQUENCE [LARGE SCALE GENOMIC DNA]</scope>
</reference>
<evidence type="ECO:0000313" key="1">
    <source>
        <dbReference type="EMBL" id="GBL86856.1"/>
    </source>
</evidence>
<accession>A0A4Y2B6C4</accession>
<organism evidence="1 2">
    <name type="scientific">Araneus ventricosus</name>
    <name type="common">Orbweaver spider</name>
    <name type="synonym">Epeira ventricosa</name>
    <dbReference type="NCBI Taxonomy" id="182803"/>
    <lineage>
        <taxon>Eukaryota</taxon>
        <taxon>Metazoa</taxon>
        <taxon>Ecdysozoa</taxon>
        <taxon>Arthropoda</taxon>
        <taxon>Chelicerata</taxon>
        <taxon>Arachnida</taxon>
        <taxon>Araneae</taxon>
        <taxon>Araneomorphae</taxon>
        <taxon>Entelegynae</taxon>
        <taxon>Araneoidea</taxon>
        <taxon>Araneidae</taxon>
        <taxon>Araneus</taxon>
    </lineage>
</organism>
<sequence>MARGIISRPNPESGGVSLKRNGFIAEVNSGAVSIAYGSFGGKRQLPLTNRKTNHSPSLPKPIYFKRGRSLPRFLKRVLKESWAVFRNVRI</sequence>
<dbReference type="Proteomes" id="UP000499080">
    <property type="component" value="Unassembled WGS sequence"/>
</dbReference>
<name>A0A4Y2B6C4_ARAVE</name>
<dbReference type="EMBL" id="BGPR01000050">
    <property type="protein sequence ID" value="GBL86856.1"/>
    <property type="molecule type" value="Genomic_DNA"/>
</dbReference>
<proteinExistence type="predicted"/>